<dbReference type="Proteomes" id="UP001633002">
    <property type="component" value="Unassembled WGS sequence"/>
</dbReference>
<dbReference type="Gene3D" id="3.30.1360.180">
    <property type="match status" value="1"/>
</dbReference>
<sequence>MPADYKNFSFSLSNFAEGGNLSTCTTGYARIAAHITLWRMKAFRQESVSETSPLSSLAAEVRKEERKEPQEGVHEDIDMEPNNPEVREALLPREAEEDDDRRGHPEAAASIRLKVCGMAANQVVPILLLMAVVGLVSFAAGNKQLLPGSDDAKEDSWGPARPLKKLEKPTVILISADGFRWTYQYKVPTPNIDRLRLNGTETATGLIPVYPSLTFPNHYSIATGLYPAWHGIIANSFSDPEFKDPRGFDQANHDPKWWLGEPFWVTVTKNGLRAATYFWPGSEVLHGPWTCEPEFCQQYNGTVPYEDRVDTVLGYFDLPSGEIPSFISLYFESPDHEGHGYGPDSPQVADAVAGIDSLIGRLILGLEKRGVFEDVTVILVSDHGMAPNCDSKMIYLEDLGLGSDLNISWVDDAGALLAIRPPPEVDAKALYEKMAAALSSGKVQNSEFLKLYLKEDLPKRLLFSLSDRVQPIIGMPAEGYKVGWSRYQTCGAQCGGQHGYDNQLLSMRAIFFAHGPQFAQGRVVPSFMNVEIYNIMATILGIKNVAANNGTTHFASSILLPRKP</sequence>
<dbReference type="GO" id="GO:0016787">
    <property type="term" value="F:hydrolase activity"/>
    <property type="evidence" value="ECO:0007669"/>
    <property type="project" value="UniProtKB-ARBA"/>
</dbReference>
<evidence type="ECO:0000256" key="1">
    <source>
        <dbReference type="SAM" id="MobiDB-lite"/>
    </source>
</evidence>
<dbReference type="InterPro" id="IPR017850">
    <property type="entry name" value="Alkaline_phosphatase_core_sf"/>
</dbReference>
<dbReference type="EMBL" id="JBJQOH010000002">
    <property type="protein sequence ID" value="KAL3698660.1"/>
    <property type="molecule type" value="Genomic_DNA"/>
</dbReference>
<evidence type="ECO:0000313" key="3">
    <source>
        <dbReference type="Proteomes" id="UP001633002"/>
    </source>
</evidence>
<protein>
    <submittedName>
        <fullName evidence="2">Uncharacterized protein</fullName>
    </submittedName>
</protein>
<accession>A0ABD3I8E3</accession>
<feature type="compositionally biased region" description="Basic and acidic residues" evidence="1">
    <location>
        <begin position="60"/>
        <end position="76"/>
    </location>
</feature>
<proteinExistence type="predicted"/>
<reference evidence="2 3" key="1">
    <citation type="submission" date="2024-09" db="EMBL/GenBank/DDBJ databases">
        <title>Chromosome-scale assembly of Riccia sorocarpa.</title>
        <authorList>
            <person name="Paukszto L."/>
        </authorList>
    </citation>
    <scope>NUCLEOTIDE SEQUENCE [LARGE SCALE GENOMIC DNA]</scope>
    <source>
        <strain evidence="2">LP-2024</strain>
        <tissue evidence="2">Aerial parts of the thallus</tissue>
    </source>
</reference>
<dbReference type="CDD" id="cd16018">
    <property type="entry name" value="Enpp"/>
    <property type="match status" value="1"/>
</dbReference>
<dbReference type="InterPro" id="IPR002591">
    <property type="entry name" value="Phosphodiest/P_Trfase"/>
</dbReference>
<comment type="caution">
    <text evidence="2">The sequence shown here is derived from an EMBL/GenBank/DDBJ whole genome shotgun (WGS) entry which is preliminary data.</text>
</comment>
<dbReference type="AlphaFoldDB" id="A0ABD3I8E3"/>
<dbReference type="Gene3D" id="3.40.720.10">
    <property type="entry name" value="Alkaline Phosphatase, subunit A"/>
    <property type="match status" value="1"/>
</dbReference>
<dbReference type="SUPFAM" id="SSF53649">
    <property type="entry name" value="Alkaline phosphatase-like"/>
    <property type="match status" value="1"/>
</dbReference>
<gene>
    <name evidence="2" type="ORF">R1sor_012736</name>
</gene>
<dbReference type="PANTHER" id="PTHR10151:SF120">
    <property type="entry name" value="BIS(5'-ADENOSYL)-TRIPHOSPHATASE"/>
    <property type="match status" value="1"/>
</dbReference>
<organism evidence="2 3">
    <name type="scientific">Riccia sorocarpa</name>
    <dbReference type="NCBI Taxonomy" id="122646"/>
    <lineage>
        <taxon>Eukaryota</taxon>
        <taxon>Viridiplantae</taxon>
        <taxon>Streptophyta</taxon>
        <taxon>Embryophyta</taxon>
        <taxon>Marchantiophyta</taxon>
        <taxon>Marchantiopsida</taxon>
        <taxon>Marchantiidae</taxon>
        <taxon>Marchantiales</taxon>
        <taxon>Ricciaceae</taxon>
        <taxon>Riccia</taxon>
    </lineage>
</organism>
<keyword evidence="3" id="KW-1185">Reference proteome</keyword>
<dbReference type="Pfam" id="PF01663">
    <property type="entry name" value="Phosphodiest"/>
    <property type="match status" value="1"/>
</dbReference>
<evidence type="ECO:0000313" key="2">
    <source>
        <dbReference type="EMBL" id="KAL3698660.1"/>
    </source>
</evidence>
<dbReference type="PANTHER" id="PTHR10151">
    <property type="entry name" value="ECTONUCLEOTIDE PYROPHOSPHATASE/PHOSPHODIESTERASE"/>
    <property type="match status" value="1"/>
</dbReference>
<name>A0ABD3I8E3_9MARC</name>
<feature type="region of interest" description="Disordered" evidence="1">
    <location>
        <begin position="53"/>
        <end position="84"/>
    </location>
</feature>